<dbReference type="EMBL" id="AGNL01043551">
    <property type="protein sequence ID" value="EJK50487.1"/>
    <property type="molecule type" value="Genomic_DNA"/>
</dbReference>
<dbReference type="OrthoDB" id="419598at2759"/>
<dbReference type="eggNOG" id="ENOG502R28R">
    <property type="taxonomic scope" value="Eukaryota"/>
</dbReference>
<dbReference type="InterPro" id="IPR036291">
    <property type="entry name" value="NAD(P)-bd_dom_sf"/>
</dbReference>
<dbReference type="AlphaFoldDB" id="K0RUU6"/>
<keyword evidence="3" id="KW-1185">Reference proteome</keyword>
<reference evidence="2 3" key="1">
    <citation type="journal article" date="2012" name="Genome Biol.">
        <title>Genome and low-iron response of an oceanic diatom adapted to chronic iron limitation.</title>
        <authorList>
            <person name="Lommer M."/>
            <person name="Specht M."/>
            <person name="Roy A.S."/>
            <person name="Kraemer L."/>
            <person name="Andreson R."/>
            <person name="Gutowska M.A."/>
            <person name="Wolf J."/>
            <person name="Bergner S.V."/>
            <person name="Schilhabel M.B."/>
            <person name="Klostermeier U.C."/>
            <person name="Beiko R.G."/>
            <person name="Rosenstiel P."/>
            <person name="Hippler M."/>
            <person name="Laroche J."/>
        </authorList>
    </citation>
    <scope>NUCLEOTIDE SEQUENCE [LARGE SCALE GENOMIC DNA]</scope>
    <source>
        <strain evidence="2 3">CCMP1005</strain>
    </source>
</reference>
<evidence type="ECO:0000313" key="3">
    <source>
        <dbReference type="Proteomes" id="UP000266841"/>
    </source>
</evidence>
<sequence length="318" mass="35030">GELDQGRGRHRLACGLCGDAPGAALPESVGVVCWGVPPRVEHWTQLQTSRRIAFHFSGLSGKHTSPEPATSSIRSLTNSCRYSIDVGRHAILAALEKNASRITVITSFPEKLNEKNWDSYGDDKTNPFDDEANKGRLEMVKIDSWKDVIPSRHFEGAGAVVSCLGHRQPGWKYKELMSKGLIAFDGNSRVIRAMGEANVERVVTISSFGLNGDRQWKHPAARVMTCLFKTFMRKAGKDLTKSERAYQASSLDYLIVRPVGIGEEVEPCGEYYLQEVGEDVVGGNMAKMDTARFMVDEAMKPTLHRCSKVVGSKPGTPM</sequence>
<feature type="non-terminal residue" evidence="2">
    <location>
        <position position="1"/>
    </location>
</feature>
<evidence type="ECO:0000259" key="1">
    <source>
        <dbReference type="Pfam" id="PF13460"/>
    </source>
</evidence>
<dbReference type="Pfam" id="PF13460">
    <property type="entry name" value="NAD_binding_10"/>
    <property type="match status" value="1"/>
</dbReference>
<protein>
    <recommendedName>
        <fullName evidence="1">NAD(P)-binding domain-containing protein</fullName>
    </recommendedName>
</protein>
<dbReference type="Proteomes" id="UP000266841">
    <property type="component" value="Unassembled WGS sequence"/>
</dbReference>
<feature type="domain" description="NAD(P)-binding" evidence="1">
    <location>
        <begin position="132"/>
        <end position="298"/>
    </location>
</feature>
<comment type="caution">
    <text evidence="2">The sequence shown here is derived from an EMBL/GenBank/DDBJ whole genome shotgun (WGS) entry which is preliminary data.</text>
</comment>
<accession>K0RUU6</accession>
<gene>
    <name evidence="2" type="ORF">THAOC_30496</name>
</gene>
<dbReference type="PANTHER" id="PTHR15020:SF11">
    <property type="entry name" value="OS06G0360300 PROTEIN"/>
    <property type="match status" value="1"/>
</dbReference>
<dbReference type="SUPFAM" id="SSF51735">
    <property type="entry name" value="NAD(P)-binding Rossmann-fold domains"/>
    <property type="match status" value="1"/>
</dbReference>
<dbReference type="Gene3D" id="3.40.50.720">
    <property type="entry name" value="NAD(P)-binding Rossmann-like Domain"/>
    <property type="match status" value="1"/>
</dbReference>
<name>K0RUU6_THAOC</name>
<dbReference type="OMA" id="VEEDWPP"/>
<evidence type="ECO:0000313" key="2">
    <source>
        <dbReference type="EMBL" id="EJK50487.1"/>
    </source>
</evidence>
<organism evidence="2 3">
    <name type="scientific">Thalassiosira oceanica</name>
    <name type="common">Marine diatom</name>
    <dbReference type="NCBI Taxonomy" id="159749"/>
    <lineage>
        <taxon>Eukaryota</taxon>
        <taxon>Sar</taxon>
        <taxon>Stramenopiles</taxon>
        <taxon>Ochrophyta</taxon>
        <taxon>Bacillariophyta</taxon>
        <taxon>Coscinodiscophyceae</taxon>
        <taxon>Thalassiosirophycidae</taxon>
        <taxon>Thalassiosirales</taxon>
        <taxon>Thalassiosiraceae</taxon>
        <taxon>Thalassiosira</taxon>
    </lineage>
</organism>
<proteinExistence type="predicted"/>
<dbReference type="PANTHER" id="PTHR15020">
    <property type="entry name" value="FLAVIN REDUCTASE-RELATED"/>
    <property type="match status" value="1"/>
</dbReference>
<dbReference type="InterPro" id="IPR016040">
    <property type="entry name" value="NAD(P)-bd_dom"/>
</dbReference>